<protein>
    <submittedName>
        <fullName evidence="5">SDR family oxidoreductase</fullName>
    </submittedName>
</protein>
<dbReference type="InterPro" id="IPR051019">
    <property type="entry name" value="VLCFA-Steroid_DH"/>
</dbReference>
<dbReference type="Gene3D" id="3.40.50.720">
    <property type="entry name" value="NAD(P)-binding Rossmann-like Domain"/>
    <property type="match status" value="1"/>
</dbReference>
<accession>A0ABQ0BR45</accession>
<dbReference type="Pfam" id="PF00106">
    <property type="entry name" value="adh_short"/>
    <property type="match status" value="1"/>
</dbReference>
<keyword evidence="3" id="KW-0560">Oxidoreductase</keyword>
<keyword evidence="6" id="KW-1185">Reference proteome</keyword>
<dbReference type="EMBL" id="BAABZQ010000001">
    <property type="protein sequence ID" value="GAA6498994.1"/>
    <property type="molecule type" value="Genomic_DNA"/>
</dbReference>
<dbReference type="PROSITE" id="PS00061">
    <property type="entry name" value="ADH_SHORT"/>
    <property type="match status" value="1"/>
</dbReference>
<dbReference type="PIRSF" id="PIRSF000126">
    <property type="entry name" value="11-beta-HSD1"/>
    <property type="match status" value="1"/>
</dbReference>
<dbReference type="RefSeq" id="WP_033144065.1">
    <property type="nucleotide sequence ID" value="NZ_BAABZQ010000001.1"/>
</dbReference>
<comment type="similarity">
    <text evidence="2 4">Belongs to the short-chain dehydrogenases/reductases (SDR) family.</text>
</comment>
<evidence type="ECO:0000256" key="2">
    <source>
        <dbReference type="ARBA" id="ARBA00006484"/>
    </source>
</evidence>
<evidence type="ECO:0000256" key="3">
    <source>
        <dbReference type="ARBA" id="ARBA00023002"/>
    </source>
</evidence>
<dbReference type="PRINTS" id="PR00080">
    <property type="entry name" value="SDRFAMILY"/>
</dbReference>
<reference evidence="5 6" key="1">
    <citation type="submission" date="2024-04" db="EMBL/GenBank/DDBJ databases">
        <title>Defined microbial consortia suppress multidrug-resistant proinflammatory Enterobacteriaceae via ecological control.</title>
        <authorList>
            <person name="Furuichi M."/>
            <person name="Kawaguchi T."/>
            <person name="Pust M."/>
            <person name="Yasuma K."/>
            <person name="Plichta D."/>
            <person name="Hasegawa N."/>
            <person name="Ohya T."/>
            <person name="Bhattarai S."/>
            <person name="Sasajima S."/>
            <person name="Aoto Y."/>
            <person name="Tuganbaev T."/>
            <person name="Yaginuma M."/>
            <person name="Ueda M."/>
            <person name="Okahashi N."/>
            <person name="Amafuji K."/>
            <person name="Kiridooshi Y."/>
            <person name="Sugita K."/>
            <person name="Strazar M."/>
            <person name="Skelly A."/>
            <person name="Suda W."/>
            <person name="Hattori M."/>
            <person name="Nakamoto N."/>
            <person name="Caballero S."/>
            <person name="Norman J."/>
            <person name="Olle B."/>
            <person name="Tanoue T."/>
            <person name="Arita M."/>
            <person name="Bucci V."/>
            <person name="Atarashi K."/>
            <person name="Xavier R."/>
            <person name="Honda K."/>
        </authorList>
    </citation>
    <scope>NUCLEOTIDE SEQUENCE [LARGE SCALE GENOMIC DNA]</scope>
    <source>
        <strain evidence="6">k34-0107-D12</strain>
    </source>
</reference>
<comment type="subcellular location">
    <subcellularLocation>
        <location evidence="1">Endoplasmic reticulum</location>
    </subcellularLocation>
</comment>
<dbReference type="InterPro" id="IPR020904">
    <property type="entry name" value="Sc_DH/Rdtase_CS"/>
</dbReference>
<dbReference type="PANTHER" id="PTHR43899:SF13">
    <property type="entry name" value="RH59310P"/>
    <property type="match status" value="1"/>
</dbReference>
<dbReference type="PANTHER" id="PTHR43899">
    <property type="entry name" value="RH59310P"/>
    <property type="match status" value="1"/>
</dbReference>
<dbReference type="SUPFAM" id="SSF51735">
    <property type="entry name" value="NAD(P)-binding Rossmann-fold domains"/>
    <property type="match status" value="1"/>
</dbReference>
<dbReference type="InterPro" id="IPR002347">
    <property type="entry name" value="SDR_fam"/>
</dbReference>
<evidence type="ECO:0000313" key="5">
    <source>
        <dbReference type="EMBL" id="GAA6498994.1"/>
    </source>
</evidence>
<dbReference type="Proteomes" id="UP001600941">
    <property type="component" value="Unassembled WGS sequence"/>
</dbReference>
<name>A0ABQ0BR45_9FIRM</name>
<comment type="caution">
    <text evidence="5">The sequence shown here is derived from an EMBL/GenBank/DDBJ whole genome shotgun (WGS) entry which is preliminary data.</text>
</comment>
<gene>
    <name evidence="5" type="ORF">K340107D12_18100</name>
</gene>
<sequence length="270" mass="30045">MKNTALITGATSGLGLSYAKYFASAGYDLILTGRRREIIQKNAEILQKRYHIKAEVLIVELSDPNGISHLLSCIRDRDIHVLVNNAGFGLKPFFADTPREDIEKMLYLQIWCVTQLTHCVLKGMLQRHDGIIINISSDGAFAVMPHNVLYSSTKLYILNFTEGLHTELVGTGVHVQAVCPGFIDSHFHENAGMHMDKNKKGLFGFRQPDDIVADAMKDFRKGKVVSVPDAGAKLIRFMGRFMPRKAFYKMSASFSAGVIKKKANTSASHK</sequence>
<proteinExistence type="inferred from homology"/>
<dbReference type="InterPro" id="IPR036291">
    <property type="entry name" value="NAD(P)-bd_dom_sf"/>
</dbReference>
<dbReference type="PRINTS" id="PR00081">
    <property type="entry name" value="GDHRDH"/>
</dbReference>
<evidence type="ECO:0000313" key="6">
    <source>
        <dbReference type="Proteomes" id="UP001600941"/>
    </source>
</evidence>
<organism evidence="5 6">
    <name type="scientific">Blautia parvula</name>
    <dbReference type="NCBI Taxonomy" id="2877527"/>
    <lineage>
        <taxon>Bacteria</taxon>
        <taxon>Bacillati</taxon>
        <taxon>Bacillota</taxon>
        <taxon>Clostridia</taxon>
        <taxon>Lachnospirales</taxon>
        <taxon>Lachnospiraceae</taxon>
        <taxon>Blautia</taxon>
    </lineage>
</organism>
<evidence type="ECO:0000256" key="1">
    <source>
        <dbReference type="ARBA" id="ARBA00004240"/>
    </source>
</evidence>
<evidence type="ECO:0000256" key="4">
    <source>
        <dbReference type="RuleBase" id="RU000363"/>
    </source>
</evidence>